<dbReference type="EMBL" id="KB320835">
    <property type="protein sequence ID" value="ELW62190.1"/>
    <property type="molecule type" value="Genomic_DNA"/>
</dbReference>
<proteinExistence type="predicted"/>
<sequence>MLPSRGNSLALALSFSRCLHQPACVEVAACDGHNLTVDLIQEWPNGSSCHSLSPESHQQALQKVPREGAKPSAHLGNVSAFSECRKSISLTVMAMGIVSVRRAHYE</sequence>
<evidence type="ECO:0000313" key="2">
    <source>
        <dbReference type="Proteomes" id="UP000011518"/>
    </source>
</evidence>
<accession>L9KH02</accession>
<keyword evidence="2" id="KW-1185">Reference proteome</keyword>
<dbReference type="InParanoid" id="L9KH02"/>
<dbReference type="Proteomes" id="UP000011518">
    <property type="component" value="Unassembled WGS sequence"/>
</dbReference>
<organism evidence="1 2">
    <name type="scientific">Tupaia chinensis</name>
    <name type="common">Chinese tree shrew</name>
    <name type="synonym">Tupaia belangeri chinensis</name>
    <dbReference type="NCBI Taxonomy" id="246437"/>
    <lineage>
        <taxon>Eukaryota</taxon>
        <taxon>Metazoa</taxon>
        <taxon>Chordata</taxon>
        <taxon>Craniata</taxon>
        <taxon>Vertebrata</taxon>
        <taxon>Euteleostomi</taxon>
        <taxon>Mammalia</taxon>
        <taxon>Eutheria</taxon>
        <taxon>Euarchontoglires</taxon>
        <taxon>Scandentia</taxon>
        <taxon>Tupaiidae</taxon>
        <taxon>Tupaia</taxon>
    </lineage>
</organism>
<gene>
    <name evidence="1" type="ORF">TREES_T100013329</name>
</gene>
<reference evidence="2" key="1">
    <citation type="submission" date="2012-07" db="EMBL/GenBank/DDBJ databases">
        <title>Genome of the Chinese tree shrew, a rising model animal genetically related to primates.</title>
        <authorList>
            <person name="Zhang G."/>
            <person name="Fan Y."/>
            <person name="Yao Y."/>
            <person name="Huang Z."/>
        </authorList>
    </citation>
    <scope>NUCLEOTIDE SEQUENCE [LARGE SCALE GENOMIC DNA]</scope>
</reference>
<evidence type="ECO:0000313" key="1">
    <source>
        <dbReference type="EMBL" id="ELW62190.1"/>
    </source>
</evidence>
<dbReference type="AlphaFoldDB" id="L9KH02"/>
<protein>
    <submittedName>
        <fullName evidence="1">Uncharacterized protein</fullName>
    </submittedName>
</protein>
<reference evidence="2" key="2">
    <citation type="journal article" date="2013" name="Nat. Commun.">
        <title>Genome of the Chinese tree shrew.</title>
        <authorList>
            <person name="Fan Y."/>
            <person name="Huang Z.Y."/>
            <person name="Cao C.C."/>
            <person name="Chen C.S."/>
            <person name="Chen Y.X."/>
            <person name="Fan D.D."/>
            <person name="He J."/>
            <person name="Hou H.L."/>
            <person name="Hu L."/>
            <person name="Hu X.T."/>
            <person name="Jiang X.T."/>
            <person name="Lai R."/>
            <person name="Lang Y.S."/>
            <person name="Liang B."/>
            <person name="Liao S.G."/>
            <person name="Mu D."/>
            <person name="Ma Y.Y."/>
            <person name="Niu Y.Y."/>
            <person name="Sun X.Q."/>
            <person name="Xia J.Q."/>
            <person name="Xiao J."/>
            <person name="Xiong Z.Q."/>
            <person name="Xu L."/>
            <person name="Yang L."/>
            <person name="Zhang Y."/>
            <person name="Zhao W."/>
            <person name="Zhao X.D."/>
            <person name="Zheng Y.T."/>
            <person name="Zhou J.M."/>
            <person name="Zhu Y.B."/>
            <person name="Zhang G.J."/>
            <person name="Wang J."/>
            <person name="Yao Y.G."/>
        </authorList>
    </citation>
    <scope>NUCLEOTIDE SEQUENCE [LARGE SCALE GENOMIC DNA]</scope>
</reference>
<name>L9KH02_TUPCH</name>